<reference evidence="1" key="1">
    <citation type="submission" date="2020-07" db="EMBL/GenBank/DDBJ databases">
        <title>Clarias magur genome sequencing, assembly and annotation.</title>
        <authorList>
            <person name="Kushwaha B."/>
            <person name="Kumar R."/>
            <person name="Das P."/>
            <person name="Joshi C.G."/>
            <person name="Kumar D."/>
            <person name="Nagpure N.S."/>
            <person name="Pandey M."/>
            <person name="Agarwal S."/>
            <person name="Srivastava S."/>
            <person name="Singh M."/>
            <person name="Sahoo L."/>
            <person name="Jayasankar P."/>
            <person name="Meher P.K."/>
            <person name="Koringa P.G."/>
            <person name="Iquebal M.A."/>
            <person name="Das S.P."/>
            <person name="Bit A."/>
            <person name="Patnaik S."/>
            <person name="Patel N."/>
            <person name="Shah T.M."/>
            <person name="Hinsu A."/>
            <person name="Jena J.K."/>
        </authorList>
    </citation>
    <scope>NUCLEOTIDE SEQUENCE</scope>
    <source>
        <strain evidence="1">CIFAMagur01</strain>
        <tissue evidence="1">Testis</tissue>
    </source>
</reference>
<proteinExistence type="predicted"/>
<dbReference type="Proteomes" id="UP000727407">
    <property type="component" value="Unassembled WGS sequence"/>
</dbReference>
<name>A0A8J4WV88_CLAMG</name>
<comment type="caution">
    <text evidence="1">The sequence shown here is derived from an EMBL/GenBank/DDBJ whole genome shotgun (WGS) entry which is preliminary data.</text>
</comment>
<evidence type="ECO:0000313" key="1">
    <source>
        <dbReference type="EMBL" id="KAF5893249.1"/>
    </source>
</evidence>
<dbReference type="EMBL" id="QNUK01000444">
    <property type="protein sequence ID" value="KAF5893249.1"/>
    <property type="molecule type" value="Genomic_DNA"/>
</dbReference>
<accession>A0A8J4WV88</accession>
<evidence type="ECO:0000313" key="2">
    <source>
        <dbReference type="Proteomes" id="UP000727407"/>
    </source>
</evidence>
<organism evidence="1 2">
    <name type="scientific">Clarias magur</name>
    <name type="common">Asian catfish</name>
    <name type="synonym">Macropteronotus magur</name>
    <dbReference type="NCBI Taxonomy" id="1594786"/>
    <lineage>
        <taxon>Eukaryota</taxon>
        <taxon>Metazoa</taxon>
        <taxon>Chordata</taxon>
        <taxon>Craniata</taxon>
        <taxon>Vertebrata</taxon>
        <taxon>Euteleostomi</taxon>
        <taxon>Actinopterygii</taxon>
        <taxon>Neopterygii</taxon>
        <taxon>Teleostei</taxon>
        <taxon>Ostariophysi</taxon>
        <taxon>Siluriformes</taxon>
        <taxon>Clariidae</taxon>
        <taxon>Clarias</taxon>
    </lineage>
</organism>
<protein>
    <submittedName>
        <fullName evidence="1">Endoplasmic reticulum resident protein 27</fullName>
    </submittedName>
</protein>
<keyword evidence="2" id="KW-1185">Reference proteome</keyword>
<gene>
    <name evidence="1" type="primary">erp27</name>
    <name evidence="1" type="ORF">DAT39_017053</name>
</gene>
<sequence length="95" mass="10411">MGITIHQVLSVTVISKQSYVGQPVMTLTQGNPGDSQNLCWSCQFGSSSVLVTIRFQGAARRFQEVARRFQEAARRFQGTTATGASVLCRMLHHPA</sequence>
<dbReference type="AlphaFoldDB" id="A0A8J4WV88"/>